<evidence type="ECO:0000256" key="6">
    <source>
        <dbReference type="SAM" id="MobiDB-lite"/>
    </source>
</evidence>
<feature type="coiled-coil region" evidence="5">
    <location>
        <begin position="540"/>
        <end position="594"/>
    </location>
</feature>
<name>A3VLB9_9RHOB</name>
<dbReference type="PROSITE" id="PS00211">
    <property type="entry name" value="ABC_TRANSPORTER_1"/>
    <property type="match status" value="1"/>
</dbReference>
<dbReference type="PANTHER" id="PTHR42855">
    <property type="entry name" value="ABC TRANSPORTER ATP-BINDING SUBUNIT"/>
    <property type="match status" value="1"/>
</dbReference>
<dbReference type="Pfam" id="PF00005">
    <property type="entry name" value="ABC_tran"/>
    <property type="match status" value="2"/>
</dbReference>
<sequence length="604" mass="66298">MARAPLLQLNDISLTFGGDPVFHDLSLVVQPGDRVALVGRNGSGKSTLMKVMAGMVEPDHGERILPPGISVGYMEQHPDMSAFATLGDFAASGLDAGEDYRVERVAEGLKFNPEVAVATASGGERRRAALAKLLAEAPELMLLDEPTNHLDIQAIQWLEDELSTARAGFVLISHDRAFLNALTRATLWIDRGQVRRQEEGFAKFETWRDKVWEDEDMQRHKLDRKIKAEARWAVEGISARRKRNMGRVRALGDLRAERAAQIKRQGAAAMELQAGPKSGRKVIDAKGISKAYDGKVILRDFSILVNRGDRVALVGPNGVGKTTLLKMLIGEESPDSGTVTLGTGIEMAVFDQNRATLDDDASLWENLAGDPEMRVSGKADQILVRGQPKHVVGYLKEFLFDERQARAPVRSLSGGEKARLILARIMAKTSNVLVLDEPTNDLDVETLDLLQELIMDYDGTVLLVSHDRDFLDRTVSTTIAMEGDGRATVYAGGWSDHLSQRTEGASAPVEKAKPAAKPAEPKPVAKPQKAGLSFTEKHRLEALPAEMERLEAEIGKLEGLLSDPELFTREPVKFKKATEALVERQEKLAASEEEWLVLAEKAEA</sequence>
<evidence type="ECO:0000256" key="1">
    <source>
        <dbReference type="ARBA" id="ARBA00022741"/>
    </source>
</evidence>
<dbReference type="Gene3D" id="3.40.50.300">
    <property type="entry name" value="P-loop containing nucleotide triphosphate hydrolases"/>
    <property type="match status" value="2"/>
</dbReference>
<dbReference type="PROSITE" id="PS50893">
    <property type="entry name" value="ABC_TRANSPORTER_2"/>
    <property type="match status" value="2"/>
</dbReference>
<feature type="domain" description="ABC transporter" evidence="7">
    <location>
        <begin position="283"/>
        <end position="509"/>
    </location>
</feature>
<gene>
    <name evidence="8" type="ORF">RB2654_04854</name>
</gene>
<protein>
    <submittedName>
        <fullName evidence="8">ABC transporter, ATP-binding protein</fullName>
    </submittedName>
</protein>
<dbReference type="InterPro" id="IPR027417">
    <property type="entry name" value="P-loop_NTPase"/>
</dbReference>
<evidence type="ECO:0000256" key="2">
    <source>
        <dbReference type="ARBA" id="ARBA00022840"/>
    </source>
</evidence>
<comment type="similarity">
    <text evidence="4">Belongs to the ABC transporter superfamily. ABCF family. Uup subfamily.</text>
</comment>
<dbReference type="Gene3D" id="1.10.287.380">
    <property type="entry name" value="Valyl-tRNA synthetase, C-terminal domain"/>
    <property type="match status" value="1"/>
</dbReference>
<reference evidence="8 9" key="1">
    <citation type="journal article" date="2010" name="J. Bacteriol.">
        <title>Genome sequences of Pelagibaca bermudensis HTCC2601T and Maritimibacter alkaliphilus HTCC2654T, the type strains of two marine Roseobacter genera.</title>
        <authorList>
            <person name="Thrash J.C."/>
            <person name="Cho J.C."/>
            <person name="Ferriera S."/>
            <person name="Johnson J."/>
            <person name="Vergin K.L."/>
            <person name="Giovannoni S.J."/>
        </authorList>
    </citation>
    <scope>NUCLEOTIDE SEQUENCE [LARGE SCALE GENOMIC DNA]</scope>
    <source>
        <strain evidence="8 9">HTCC2654</strain>
    </source>
</reference>
<dbReference type="SMART" id="SM00382">
    <property type="entry name" value="AAA"/>
    <property type="match status" value="2"/>
</dbReference>
<dbReference type="InterPro" id="IPR003593">
    <property type="entry name" value="AAA+_ATPase"/>
</dbReference>
<dbReference type="STRING" id="314271.RB2654_04854"/>
<dbReference type="HOGENOM" id="CLU_000604_36_0_5"/>
<accession>A3VLB9</accession>
<dbReference type="GO" id="GO:0016887">
    <property type="term" value="F:ATP hydrolysis activity"/>
    <property type="evidence" value="ECO:0007669"/>
    <property type="project" value="InterPro"/>
</dbReference>
<dbReference type="InterPro" id="IPR037118">
    <property type="entry name" value="Val-tRNA_synth_C_sf"/>
</dbReference>
<dbReference type="Pfam" id="PF16326">
    <property type="entry name" value="ABC_tran_CTD"/>
    <property type="match status" value="1"/>
</dbReference>
<organism evidence="8 9">
    <name type="scientific">Maritimibacter alkaliphilus HTCC2654</name>
    <dbReference type="NCBI Taxonomy" id="314271"/>
    <lineage>
        <taxon>Bacteria</taxon>
        <taxon>Pseudomonadati</taxon>
        <taxon>Pseudomonadota</taxon>
        <taxon>Alphaproteobacteria</taxon>
        <taxon>Rhodobacterales</taxon>
        <taxon>Roseobacteraceae</taxon>
        <taxon>Maritimibacter</taxon>
    </lineage>
</organism>
<proteinExistence type="inferred from homology"/>
<comment type="caution">
    <text evidence="8">The sequence shown here is derived from an EMBL/GenBank/DDBJ whole genome shotgun (WGS) entry which is preliminary data.</text>
</comment>
<dbReference type="PANTHER" id="PTHR42855:SF1">
    <property type="entry name" value="ABC TRANSPORTER DOMAIN-CONTAINING PROTEIN"/>
    <property type="match status" value="1"/>
</dbReference>
<keyword evidence="2 8" id="KW-0067">ATP-binding</keyword>
<keyword evidence="1" id="KW-0547">Nucleotide-binding</keyword>
<dbReference type="InterPro" id="IPR003439">
    <property type="entry name" value="ABC_transporter-like_ATP-bd"/>
</dbReference>
<feature type="domain" description="ABC transporter" evidence="7">
    <location>
        <begin position="7"/>
        <end position="216"/>
    </location>
</feature>
<feature type="region of interest" description="Disordered" evidence="6">
    <location>
        <begin position="500"/>
        <end position="533"/>
    </location>
</feature>
<evidence type="ECO:0000256" key="5">
    <source>
        <dbReference type="SAM" id="Coils"/>
    </source>
</evidence>
<evidence type="ECO:0000313" key="9">
    <source>
        <dbReference type="Proteomes" id="UP000002931"/>
    </source>
</evidence>
<keyword evidence="9" id="KW-1185">Reference proteome</keyword>
<evidence type="ECO:0000256" key="3">
    <source>
        <dbReference type="ARBA" id="ARBA00049360"/>
    </source>
</evidence>
<dbReference type="eggNOG" id="COG0488">
    <property type="taxonomic scope" value="Bacteria"/>
</dbReference>
<evidence type="ECO:0000256" key="4">
    <source>
        <dbReference type="ARBA" id="ARBA00061478"/>
    </source>
</evidence>
<comment type="catalytic activity">
    <reaction evidence="3">
        <text>ATP + H2O = ADP + phosphate + H(+)</text>
        <dbReference type="Rhea" id="RHEA:13065"/>
        <dbReference type="ChEBI" id="CHEBI:15377"/>
        <dbReference type="ChEBI" id="CHEBI:15378"/>
        <dbReference type="ChEBI" id="CHEBI:30616"/>
        <dbReference type="ChEBI" id="CHEBI:43474"/>
        <dbReference type="ChEBI" id="CHEBI:456216"/>
    </reaction>
</comment>
<dbReference type="GO" id="GO:0005524">
    <property type="term" value="F:ATP binding"/>
    <property type="evidence" value="ECO:0007669"/>
    <property type="project" value="UniProtKB-KW"/>
</dbReference>
<dbReference type="OrthoDB" id="9808609at2"/>
<evidence type="ECO:0000313" key="8">
    <source>
        <dbReference type="EMBL" id="EAQ10924.1"/>
    </source>
</evidence>
<dbReference type="InterPro" id="IPR051309">
    <property type="entry name" value="ABCF_ATPase"/>
</dbReference>
<keyword evidence="5" id="KW-0175">Coiled coil</keyword>
<dbReference type="FunFam" id="3.40.50.300:FF:000309">
    <property type="entry name" value="ABC transporter ATP-binding protein"/>
    <property type="match status" value="1"/>
</dbReference>
<dbReference type="SUPFAM" id="SSF52540">
    <property type="entry name" value="P-loop containing nucleoside triphosphate hydrolases"/>
    <property type="match status" value="2"/>
</dbReference>
<dbReference type="InterPro" id="IPR017871">
    <property type="entry name" value="ABC_transporter-like_CS"/>
</dbReference>
<dbReference type="AlphaFoldDB" id="A3VLB9"/>
<dbReference type="InterPro" id="IPR032524">
    <property type="entry name" value="ABC_tran_C"/>
</dbReference>
<evidence type="ECO:0000259" key="7">
    <source>
        <dbReference type="PROSITE" id="PS50893"/>
    </source>
</evidence>
<dbReference type="EMBL" id="AAMT01000022">
    <property type="protein sequence ID" value="EAQ10924.1"/>
    <property type="molecule type" value="Genomic_DNA"/>
</dbReference>
<dbReference type="Proteomes" id="UP000002931">
    <property type="component" value="Unassembled WGS sequence"/>
</dbReference>
<dbReference type="GO" id="GO:0003677">
    <property type="term" value="F:DNA binding"/>
    <property type="evidence" value="ECO:0007669"/>
    <property type="project" value="InterPro"/>
</dbReference>
<dbReference type="RefSeq" id="WP_008329217.1">
    <property type="nucleotide sequence ID" value="NZ_CH902578.1"/>
</dbReference>
<dbReference type="CDD" id="cd03221">
    <property type="entry name" value="ABCF_EF-3"/>
    <property type="match status" value="2"/>
</dbReference>